<dbReference type="EMBL" id="JBANQN010000702">
    <property type="protein sequence ID" value="KAK6769747.1"/>
    <property type="molecule type" value="Genomic_DNA"/>
</dbReference>
<evidence type="ECO:0000313" key="8">
    <source>
        <dbReference type="Proteomes" id="UP001371456"/>
    </source>
</evidence>
<dbReference type="EMBL" id="JBANQN010000445">
    <property type="protein sequence ID" value="KAK6770643.1"/>
    <property type="molecule type" value="Genomic_DNA"/>
</dbReference>
<evidence type="ECO:0000313" key="7">
    <source>
        <dbReference type="EMBL" id="KAK6790498.1"/>
    </source>
</evidence>
<gene>
    <name evidence="7" type="ORF">RDI58_009579</name>
    <name evidence="6" type="ORF">RDI58_030738</name>
    <name evidence="5" type="ORF">RDI58_032116</name>
    <name evidence="4" type="ORF">RDI58_032816</name>
    <name evidence="3" type="ORF">RDI58_033000</name>
    <name evidence="2" type="ORF">RDI58_034915</name>
</gene>
<evidence type="ECO:0000313" key="4">
    <source>
        <dbReference type="EMBL" id="KAK6769955.1"/>
    </source>
</evidence>
<dbReference type="AlphaFoldDB" id="A0AAN8YIL0"/>
<organism evidence="7 8">
    <name type="scientific">Solanum bulbocastanum</name>
    <name type="common">Wild potato</name>
    <dbReference type="NCBI Taxonomy" id="147425"/>
    <lineage>
        <taxon>Eukaryota</taxon>
        <taxon>Viridiplantae</taxon>
        <taxon>Streptophyta</taxon>
        <taxon>Embryophyta</taxon>
        <taxon>Tracheophyta</taxon>
        <taxon>Spermatophyta</taxon>
        <taxon>Magnoliopsida</taxon>
        <taxon>eudicotyledons</taxon>
        <taxon>Gunneridae</taxon>
        <taxon>Pentapetalae</taxon>
        <taxon>asterids</taxon>
        <taxon>lamiids</taxon>
        <taxon>Solanales</taxon>
        <taxon>Solanaceae</taxon>
        <taxon>Solanoideae</taxon>
        <taxon>Solaneae</taxon>
        <taxon>Solanum</taxon>
    </lineage>
</organism>
<evidence type="ECO:0000313" key="2">
    <source>
        <dbReference type="EMBL" id="KAK6767850.1"/>
    </source>
</evidence>
<protein>
    <submittedName>
        <fullName evidence="7">Uncharacterized protein</fullName>
    </submittedName>
</protein>
<dbReference type="EMBL" id="JBANQN010000121">
    <property type="protein sequence ID" value="KAK6772016.1"/>
    <property type="molecule type" value="Genomic_DNA"/>
</dbReference>
<evidence type="ECO:0000313" key="6">
    <source>
        <dbReference type="EMBL" id="KAK6772016.1"/>
    </source>
</evidence>
<reference evidence="7 8" key="1">
    <citation type="submission" date="2024-02" db="EMBL/GenBank/DDBJ databases">
        <title>de novo genome assembly of Solanum bulbocastanum strain 11H21.</title>
        <authorList>
            <person name="Hosaka A.J."/>
        </authorList>
    </citation>
    <scope>NUCLEOTIDE SEQUENCE [LARGE SCALE GENOMIC DNA]</scope>
    <source>
        <tissue evidence="7">Young leaves</tissue>
    </source>
</reference>
<keyword evidence="8" id="KW-1185">Reference proteome</keyword>
<proteinExistence type="predicted"/>
<dbReference type="Proteomes" id="UP001371456">
    <property type="component" value="Unassembled WGS sequence"/>
</dbReference>
<evidence type="ECO:0000313" key="5">
    <source>
        <dbReference type="EMBL" id="KAK6770643.1"/>
    </source>
</evidence>
<evidence type="ECO:0000256" key="1">
    <source>
        <dbReference type="SAM" id="MobiDB-lite"/>
    </source>
</evidence>
<dbReference type="EMBL" id="JBANQN010000004">
    <property type="protein sequence ID" value="KAK6790498.1"/>
    <property type="molecule type" value="Genomic_DNA"/>
</dbReference>
<name>A0AAN8YIL0_SOLBU</name>
<dbReference type="EMBL" id="JBANQN010001364">
    <property type="protein sequence ID" value="KAK6767850.1"/>
    <property type="molecule type" value="Genomic_DNA"/>
</dbReference>
<evidence type="ECO:0000313" key="3">
    <source>
        <dbReference type="EMBL" id="KAK6769747.1"/>
    </source>
</evidence>
<comment type="caution">
    <text evidence="7">The sequence shown here is derived from an EMBL/GenBank/DDBJ whole genome shotgun (WGS) entry which is preliminary data.</text>
</comment>
<feature type="region of interest" description="Disordered" evidence="1">
    <location>
        <begin position="50"/>
        <end position="69"/>
    </location>
</feature>
<feature type="region of interest" description="Disordered" evidence="1">
    <location>
        <begin position="1"/>
        <end position="20"/>
    </location>
</feature>
<sequence>MARKKGERGGLGDRPRHGYSIPSVLEFGGGTLMMHIELQPISLAQELPSDRLASPGLPSLQLKRPYHHA</sequence>
<dbReference type="EMBL" id="JBANQN010000646">
    <property type="protein sequence ID" value="KAK6769955.1"/>
    <property type="molecule type" value="Genomic_DNA"/>
</dbReference>
<accession>A0AAN8YIL0</accession>
<feature type="compositionally biased region" description="Basic and acidic residues" evidence="1">
    <location>
        <begin position="7"/>
        <end position="16"/>
    </location>
</feature>